<protein>
    <submittedName>
        <fullName evidence="7">Radical SAM protein</fullName>
    </submittedName>
</protein>
<dbReference type="Pfam" id="PF04055">
    <property type="entry name" value="Radical_SAM"/>
    <property type="match status" value="1"/>
</dbReference>
<keyword evidence="8" id="KW-1185">Reference proteome</keyword>
<gene>
    <name evidence="7" type="ORF">RWD45_12470</name>
</gene>
<feature type="domain" description="Radical SAM core" evidence="6">
    <location>
        <begin position="1"/>
        <end position="237"/>
    </location>
</feature>
<dbReference type="SFLD" id="SFLDG01384">
    <property type="entry name" value="thioether_bond_formation_requi"/>
    <property type="match status" value="1"/>
</dbReference>
<name>A0ABU5CS86_9BACI</name>
<comment type="similarity">
    <text evidence="5">Belongs to the radical SAM superfamily. Anaerobic sulfatase-maturating enzyme family.</text>
</comment>
<dbReference type="SFLD" id="SFLDG01386">
    <property type="entry name" value="main_SPASM_domain-containing"/>
    <property type="match status" value="1"/>
</dbReference>
<dbReference type="EMBL" id="JAWDIQ010000002">
    <property type="protein sequence ID" value="MDY0409230.1"/>
    <property type="molecule type" value="Genomic_DNA"/>
</dbReference>
<dbReference type="SFLD" id="SFLDS00029">
    <property type="entry name" value="Radical_SAM"/>
    <property type="match status" value="1"/>
</dbReference>
<evidence type="ECO:0000256" key="4">
    <source>
        <dbReference type="ARBA" id="ARBA00023014"/>
    </source>
</evidence>
<dbReference type="PANTHER" id="PTHR43273">
    <property type="entry name" value="ANAEROBIC SULFATASE-MATURATING ENZYME HOMOLOG ASLB-RELATED"/>
    <property type="match status" value="1"/>
</dbReference>
<evidence type="ECO:0000256" key="2">
    <source>
        <dbReference type="ARBA" id="ARBA00022723"/>
    </source>
</evidence>
<dbReference type="SFLD" id="SFLDG01067">
    <property type="entry name" value="SPASM/twitch_domain_containing"/>
    <property type="match status" value="1"/>
</dbReference>
<dbReference type="InterPro" id="IPR023867">
    <property type="entry name" value="Sulphatase_maturase_rSAM"/>
</dbReference>
<dbReference type="InterPro" id="IPR013785">
    <property type="entry name" value="Aldolase_TIM"/>
</dbReference>
<evidence type="ECO:0000256" key="3">
    <source>
        <dbReference type="ARBA" id="ARBA00023004"/>
    </source>
</evidence>
<keyword evidence="3" id="KW-0408">Iron</keyword>
<sequence length="287" mass="33161">MQTLSILIKPASSSCNLSCHYCFYHDVAEHRNVKSFGRMRDHVRKEIIRKAFASHVRVVSFAFQGGEPTLAGLDFFQAFVREVEEHNTNHISVHYSLQTNGYALNEAWISFLKENHFLVGISLDGPKEIHDYGRVTNRGKPTHKRVMQTIRLLEKFSVPFNILCVLTSYTARHITKVYNFFQKQGFKYVQFIPCLEPLEGEEIANYSMSAEEYADALHILFRKYRENILARNYISDRLFDNFIGMCMGQEPENCSMAGACSTYFTIEANGDVFPCDFYALDTYKMEI</sequence>
<accession>A0ABU5CS86</accession>
<dbReference type="SUPFAM" id="SSF102114">
    <property type="entry name" value="Radical SAM enzymes"/>
    <property type="match status" value="1"/>
</dbReference>
<evidence type="ECO:0000256" key="1">
    <source>
        <dbReference type="ARBA" id="ARBA00022691"/>
    </source>
</evidence>
<dbReference type="InterPro" id="IPR007197">
    <property type="entry name" value="rSAM"/>
</dbReference>
<keyword evidence="1" id="KW-0949">S-adenosyl-L-methionine</keyword>
<organism evidence="7 8">
    <name type="scientific">Paracerasibacillus soli</name>
    <dbReference type="NCBI Taxonomy" id="480284"/>
    <lineage>
        <taxon>Bacteria</taxon>
        <taxon>Bacillati</taxon>
        <taxon>Bacillota</taxon>
        <taxon>Bacilli</taxon>
        <taxon>Bacillales</taxon>
        <taxon>Bacillaceae</taxon>
        <taxon>Paracerasibacillus</taxon>
    </lineage>
</organism>
<dbReference type="Proteomes" id="UP001275315">
    <property type="component" value="Unassembled WGS sequence"/>
</dbReference>
<keyword evidence="2" id="KW-0479">Metal-binding</keyword>
<dbReference type="PROSITE" id="PS51918">
    <property type="entry name" value="RADICAL_SAM"/>
    <property type="match status" value="1"/>
</dbReference>
<evidence type="ECO:0000313" key="8">
    <source>
        <dbReference type="Proteomes" id="UP001275315"/>
    </source>
</evidence>
<dbReference type="InterPro" id="IPR058240">
    <property type="entry name" value="rSAM_sf"/>
</dbReference>
<dbReference type="PANTHER" id="PTHR43273:SF3">
    <property type="entry name" value="ANAEROBIC SULFATASE-MATURATING ENZYME HOMOLOG ASLB-RELATED"/>
    <property type="match status" value="1"/>
</dbReference>
<comment type="caution">
    <text evidence="7">The sequence shown here is derived from an EMBL/GenBank/DDBJ whole genome shotgun (WGS) entry which is preliminary data.</text>
</comment>
<dbReference type="CDD" id="cd01335">
    <property type="entry name" value="Radical_SAM"/>
    <property type="match status" value="1"/>
</dbReference>
<reference evidence="7 8" key="1">
    <citation type="submission" date="2023-10" db="EMBL/GenBank/DDBJ databases">
        <title>Virgibacillus soli CC-YMP-6 genome.</title>
        <authorList>
            <person name="Miliotis G."/>
            <person name="Sengupta P."/>
            <person name="Hameed A."/>
            <person name="Chuvochina M."/>
            <person name="Mcdonagh F."/>
            <person name="Simpson A.C."/>
            <person name="Singh N.K."/>
            <person name="Rekha P.D."/>
            <person name="Raman K."/>
            <person name="Hugenholtz P."/>
            <person name="Venkateswaran K."/>
        </authorList>
    </citation>
    <scope>NUCLEOTIDE SEQUENCE [LARGE SCALE GENOMIC DNA]</scope>
    <source>
        <strain evidence="7 8">CC-YMP-6</strain>
    </source>
</reference>
<keyword evidence="4" id="KW-0411">Iron-sulfur</keyword>
<proteinExistence type="inferred from homology"/>
<evidence type="ECO:0000256" key="5">
    <source>
        <dbReference type="ARBA" id="ARBA00023601"/>
    </source>
</evidence>
<evidence type="ECO:0000313" key="7">
    <source>
        <dbReference type="EMBL" id="MDY0409230.1"/>
    </source>
</evidence>
<dbReference type="Gene3D" id="3.20.20.70">
    <property type="entry name" value="Aldolase class I"/>
    <property type="match status" value="1"/>
</dbReference>
<dbReference type="RefSeq" id="WP_320380035.1">
    <property type="nucleotide sequence ID" value="NZ_JAWDIQ010000002.1"/>
</dbReference>
<evidence type="ECO:0000259" key="6">
    <source>
        <dbReference type="PROSITE" id="PS51918"/>
    </source>
</evidence>